<accession>A0A1M6GZ57</accession>
<dbReference type="AlphaFoldDB" id="A0A1M6GZ57"/>
<sequence>MNKHLKNFLIQVLVGQVIALLAYFLFNLKLFIPLFIGASVSAWTVYRRENKK</sequence>
<proteinExistence type="predicted"/>
<keyword evidence="1" id="KW-1133">Transmembrane helix</keyword>
<feature type="transmembrane region" description="Helical" evidence="1">
    <location>
        <begin position="7"/>
        <end position="24"/>
    </location>
</feature>
<evidence type="ECO:0000313" key="3">
    <source>
        <dbReference type="Proteomes" id="UP000184225"/>
    </source>
</evidence>
<evidence type="ECO:0000256" key="1">
    <source>
        <dbReference type="SAM" id="Phobius"/>
    </source>
</evidence>
<dbReference type="Proteomes" id="UP000184225">
    <property type="component" value="Unassembled WGS sequence"/>
</dbReference>
<protein>
    <submittedName>
        <fullName evidence="2">Uncharacterized protein</fullName>
    </submittedName>
</protein>
<gene>
    <name evidence="2" type="ORF">SAMN04488096_10931</name>
</gene>
<dbReference type="EMBL" id="FQYY01000009">
    <property type="protein sequence ID" value="SHJ15196.1"/>
    <property type="molecule type" value="Genomic_DNA"/>
</dbReference>
<evidence type="ECO:0000313" key="2">
    <source>
        <dbReference type="EMBL" id="SHJ15196.1"/>
    </source>
</evidence>
<name>A0A1M6GZ57_9FLAO</name>
<keyword evidence="1" id="KW-0812">Transmembrane</keyword>
<keyword evidence="3" id="KW-1185">Reference proteome</keyword>
<feature type="transmembrane region" description="Helical" evidence="1">
    <location>
        <begin position="30"/>
        <end position="46"/>
    </location>
</feature>
<dbReference type="STRING" id="579105.SAMN04488096_10931"/>
<organism evidence="2 3">
    <name type="scientific">Mesonia phycicola</name>
    <dbReference type="NCBI Taxonomy" id="579105"/>
    <lineage>
        <taxon>Bacteria</taxon>
        <taxon>Pseudomonadati</taxon>
        <taxon>Bacteroidota</taxon>
        <taxon>Flavobacteriia</taxon>
        <taxon>Flavobacteriales</taxon>
        <taxon>Flavobacteriaceae</taxon>
        <taxon>Mesonia</taxon>
    </lineage>
</organism>
<reference evidence="2 3" key="1">
    <citation type="submission" date="2016-11" db="EMBL/GenBank/DDBJ databases">
        <authorList>
            <person name="Jaros S."/>
            <person name="Januszkiewicz K."/>
            <person name="Wedrychowicz H."/>
        </authorList>
    </citation>
    <scope>NUCLEOTIDE SEQUENCE [LARGE SCALE GENOMIC DNA]</scope>
    <source>
        <strain evidence="2 3">DSM 21425</strain>
    </source>
</reference>
<keyword evidence="1" id="KW-0472">Membrane</keyword>